<feature type="compositionally biased region" description="Polar residues" evidence="7">
    <location>
        <begin position="203"/>
        <end position="227"/>
    </location>
</feature>
<feature type="compositionally biased region" description="Basic residues" evidence="7">
    <location>
        <begin position="1"/>
        <end position="10"/>
    </location>
</feature>
<evidence type="ECO:0008006" key="10">
    <source>
        <dbReference type="Google" id="ProtNLM"/>
    </source>
</evidence>
<comment type="caution">
    <text evidence="8">The sequence shown here is derived from an EMBL/GenBank/DDBJ whole genome shotgun (WGS) entry which is preliminary data.</text>
</comment>
<dbReference type="PANTHER" id="PTHR48182:SF2">
    <property type="entry name" value="PROTEIN SERAC1"/>
    <property type="match status" value="1"/>
</dbReference>
<feature type="compositionally biased region" description="Low complexity" evidence="7">
    <location>
        <begin position="23"/>
        <end position="37"/>
    </location>
</feature>
<comment type="subcellular location">
    <subcellularLocation>
        <location evidence="2">Endoplasmic reticulum</location>
    </subcellularLocation>
    <subcellularLocation>
        <location evidence="3">Membrane</location>
    </subcellularLocation>
    <subcellularLocation>
        <location evidence="1">Mitochondrion</location>
    </subcellularLocation>
</comment>
<dbReference type="RefSeq" id="XP_066706995.1">
    <property type="nucleotide sequence ID" value="XM_066838102.1"/>
</dbReference>
<organism evidence="8 9">
    <name type="scientific">Apiospora aurea</name>
    <dbReference type="NCBI Taxonomy" id="335848"/>
    <lineage>
        <taxon>Eukaryota</taxon>
        <taxon>Fungi</taxon>
        <taxon>Dikarya</taxon>
        <taxon>Ascomycota</taxon>
        <taxon>Pezizomycotina</taxon>
        <taxon>Sordariomycetes</taxon>
        <taxon>Xylariomycetidae</taxon>
        <taxon>Amphisphaeriales</taxon>
        <taxon>Apiosporaceae</taxon>
        <taxon>Apiospora</taxon>
    </lineage>
</organism>
<dbReference type="GeneID" id="92071164"/>
<evidence type="ECO:0000256" key="1">
    <source>
        <dbReference type="ARBA" id="ARBA00004173"/>
    </source>
</evidence>
<name>A0ABR1QY81_9PEZI</name>
<protein>
    <recommendedName>
        <fullName evidence="10">DUF676 domain-containing protein</fullName>
    </recommendedName>
</protein>
<dbReference type="InterPro" id="IPR052374">
    <property type="entry name" value="SERAC1"/>
</dbReference>
<evidence type="ECO:0000313" key="9">
    <source>
        <dbReference type="Proteomes" id="UP001391051"/>
    </source>
</evidence>
<gene>
    <name evidence="8" type="ORF">PG986_001880</name>
</gene>
<evidence type="ECO:0000256" key="6">
    <source>
        <dbReference type="ARBA" id="ARBA00023136"/>
    </source>
</evidence>
<evidence type="ECO:0000256" key="5">
    <source>
        <dbReference type="ARBA" id="ARBA00023128"/>
    </source>
</evidence>
<evidence type="ECO:0000256" key="7">
    <source>
        <dbReference type="SAM" id="MobiDB-lite"/>
    </source>
</evidence>
<accession>A0ABR1QY81</accession>
<dbReference type="InterPro" id="IPR029058">
    <property type="entry name" value="AB_hydrolase_fold"/>
</dbReference>
<evidence type="ECO:0000256" key="2">
    <source>
        <dbReference type="ARBA" id="ARBA00004240"/>
    </source>
</evidence>
<dbReference type="Proteomes" id="UP001391051">
    <property type="component" value="Unassembled WGS sequence"/>
</dbReference>
<dbReference type="EMBL" id="JAQQWE010000001">
    <property type="protein sequence ID" value="KAK7967603.1"/>
    <property type="molecule type" value="Genomic_DNA"/>
</dbReference>
<keyword evidence="5" id="KW-0496">Mitochondrion</keyword>
<dbReference type="PANTHER" id="PTHR48182">
    <property type="entry name" value="PROTEIN SERAC1"/>
    <property type="match status" value="1"/>
</dbReference>
<keyword evidence="4" id="KW-0256">Endoplasmic reticulum</keyword>
<proteinExistence type="predicted"/>
<evidence type="ECO:0000256" key="3">
    <source>
        <dbReference type="ARBA" id="ARBA00004370"/>
    </source>
</evidence>
<sequence>MRRLFSRRKGDKGGAPDGPPGPSVASASSSSTPTPSRARSHPESSYCIARSGLIIIHPNVIFVHGLTGDREKTWTAYNESEPWPQTLLPSRLSTARVSTFGYDASVADWKGMVSQSRIANHAGNLLSSLAAYWDDDDTNERLIVSICHSLGGLVCEDALVTAKQRPDAHHQRTRDASTERWHYIVAPHSRVLLSEANDESASASILGSRRPASTTAAPGSRPAQSNRHPCDPIPTSVPVRRPWREHRLRLIIEDSIRGLGQASEAFRSRRAGMPTASLTMLHSGGRRCGSVWHYNEMRYQVHNKLFWDCRLESTPGEESRFPISSRSLLFVSPLRLTARKALATCTGLVVCVRWTLLSRVQPPANKEGHPMRGKWSRRAQK</sequence>
<evidence type="ECO:0000313" key="8">
    <source>
        <dbReference type="EMBL" id="KAK7967603.1"/>
    </source>
</evidence>
<dbReference type="Gene3D" id="3.40.50.1820">
    <property type="entry name" value="alpha/beta hydrolase"/>
    <property type="match status" value="1"/>
</dbReference>
<keyword evidence="9" id="KW-1185">Reference proteome</keyword>
<dbReference type="SUPFAM" id="SSF53474">
    <property type="entry name" value="alpha/beta-Hydrolases"/>
    <property type="match status" value="1"/>
</dbReference>
<feature type="region of interest" description="Disordered" evidence="7">
    <location>
        <begin position="203"/>
        <end position="238"/>
    </location>
</feature>
<reference evidence="8 9" key="1">
    <citation type="submission" date="2023-01" db="EMBL/GenBank/DDBJ databases">
        <title>Analysis of 21 Apiospora genomes using comparative genomics revels a genus with tremendous synthesis potential of carbohydrate active enzymes and secondary metabolites.</title>
        <authorList>
            <person name="Sorensen T."/>
        </authorList>
    </citation>
    <scope>NUCLEOTIDE SEQUENCE [LARGE SCALE GENOMIC DNA]</scope>
    <source>
        <strain evidence="8 9">CBS 24483</strain>
    </source>
</reference>
<evidence type="ECO:0000256" key="4">
    <source>
        <dbReference type="ARBA" id="ARBA00022824"/>
    </source>
</evidence>
<feature type="region of interest" description="Disordered" evidence="7">
    <location>
        <begin position="1"/>
        <end position="42"/>
    </location>
</feature>
<keyword evidence="6" id="KW-0472">Membrane</keyword>